<dbReference type="SMART" id="SM00198">
    <property type="entry name" value="SCP"/>
    <property type="match status" value="1"/>
</dbReference>
<sequence>MASLTTSLLILMVVLVAMERAPDGLSWERQFTDPHNAARKAGYLDLVCLGLVSKGNKLILCQMIPSSCIVWKATTKVGCASAKCPAGGTFTVCSYNPPGNYIGERPY</sequence>
<reference evidence="3 4" key="1">
    <citation type="submission" date="2024-09" db="EMBL/GenBank/DDBJ databases">
        <title>Chromosome-scale assembly of Riccia sorocarpa.</title>
        <authorList>
            <person name="Paukszto L."/>
        </authorList>
    </citation>
    <scope>NUCLEOTIDE SEQUENCE [LARGE SCALE GENOMIC DNA]</scope>
    <source>
        <strain evidence="3">LP-2024</strain>
        <tissue evidence="3">Aerial parts of the thallus</tissue>
    </source>
</reference>
<feature type="signal peptide" evidence="1">
    <location>
        <begin position="1"/>
        <end position="24"/>
    </location>
</feature>
<gene>
    <name evidence="3" type="ORF">R1sor_006027</name>
</gene>
<dbReference type="Proteomes" id="UP001633002">
    <property type="component" value="Unassembled WGS sequence"/>
</dbReference>
<dbReference type="SUPFAM" id="SSF55797">
    <property type="entry name" value="PR-1-like"/>
    <property type="match status" value="1"/>
</dbReference>
<accession>A0ABD3HNJ0</accession>
<feature type="domain" description="SCP" evidence="2">
    <location>
        <begin position="26"/>
        <end position="103"/>
    </location>
</feature>
<evidence type="ECO:0000256" key="1">
    <source>
        <dbReference type="SAM" id="SignalP"/>
    </source>
</evidence>
<dbReference type="InterPro" id="IPR035940">
    <property type="entry name" value="CAP_sf"/>
</dbReference>
<dbReference type="Pfam" id="PF00188">
    <property type="entry name" value="CAP"/>
    <property type="match status" value="1"/>
</dbReference>
<name>A0ABD3HNJ0_9MARC</name>
<protein>
    <recommendedName>
        <fullName evidence="2">SCP domain-containing protein</fullName>
    </recommendedName>
</protein>
<dbReference type="Gene3D" id="3.40.33.10">
    <property type="entry name" value="CAP"/>
    <property type="match status" value="1"/>
</dbReference>
<feature type="chain" id="PRO_5044888446" description="SCP domain-containing protein" evidence="1">
    <location>
        <begin position="25"/>
        <end position="107"/>
    </location>
</feature>
<dbReference type="EMBL" id="JBJQOH010000003">
    <property type="protein sequence ID" value="KAL3692376.1"/>
    <property type="molecule type" value="Genomic_DNA"/>
</dbReference>
<evidence type="ECO:0000313" key="3">
    <source>
        <dbReference type="EMBL" id="KAL3692376.1"/>
    </source>
</evidence>
<evidence type="ECO:0000313" key="4">
    <source>
        <dbReference type="Proteomes" id="UP001633002"/>
    </source>
</evidence>
<comment type="caution">
    <text evidence="3">The sequence shown here is derived from an EMBL/GenBank/DDBJ whole genome shotgun (WGS) entry which is preliminary data.</text>
</comment>
<dbReference type="AlphaFoldDB" id="A0ABD3HNJ0"/>
<evidence type="ECO:0000259" key="2">
    <source>
        <dbReference type="SMART" id="SM00198"/>
    </source>
</evidence>
<dbReference type="InterPro" id="IPR014044">
    <property type="entry name" value="CAP_dom"/>
</dbReference>
<organism evidence="3 4">
    <name type="scientific">Riccia sorocarpa</name>
    <dbReference type="NCBI Taxonomy" id="122646"/>
    <lineage>
        <taxon>Eukaryota</taxon>
        <taxon>Viridiplantae</taxon>
        <taxon>Streptophyta</taxon>
        <taxon>Embryophyta</taxon>
        <taxon>Marchantiophyta</taxon>
        <taxon>Marchantiopsida</taxon>
        <taxon>Marchantiidae</taxon>
        <taxon>Marchantiales</taxon>
        <taxon>Ricciaceae</taxon>
        <taxon>Riccia</taxon>
    </lineage>
</organism>
<keyword evidence="4" id="KW-1185">Reference proteome</keyword>
<proteinExistence type="predicted"/>
<keyword evidence="1" id="KW-0732">Signal</keyword>